<dbReference type="GeneID" id="17283526"/>
<evidence type="ECO:0000256" key="1">
    <source>
        <dbReference type="SAM" id="MobiDB-lite"/>
    </source>
</evidence>
<dbReference type="EnsemblProtists" id="EOD22427">
    <property type="protein sequence ID" value="EOD22427"/>
    <property type="gene ID" value="EMIHUDRAFT_240380"/>
</dbReference>
<dbReference type="SUPFAM" id="SSF51905">
    <property type="entry name" value="FAD/NAD(P)-binding domain"/>
    <property type="match status" value="1"/>
</dbReference>
<dbReference type="PANTHER" id="PTHR16128">
    <property type="entry name" value="FAD/NAD(P)-BINDING OXIDOREDUCTASE FAMILY PROTEIN"/>
    <property type="match status" value="1"/>
</dbReference>
<dbReference type="PANTHER" id="PTHR16128:SF5">
    <property type="entry name" value="FAD_NAD(P)-BINDING OXIDOREDUCTASE FAMILY PROTEIN"/>
    <property type="match status" value="1"/>
</dbReference>
<accession>A0A0D3KR71</accession>
<dbReference type="KEGG" id="ehx:EMIHUDRAFT_240380"/>
<evidence type="ECO:0000313" key="2">
    <source>
        <dbReference type="EnsemblProtists" id="EOD38256"/>
    </source>
</evidence>
<dbReference type="HOGENOM" id="CLU_468092_0_0_1"/>
<dbReference type="Proteomes" id="UP000013827">
    <property type="component" value="Unassembled WGS sequence"/>
</dbReference>
<feature type="region of interest" description="Disordered" evidence="1">
    <location>
        <begin position="31"/>
        <end position="57"/>
    </location>
</feature>
<name>A0A0D3KR71_EMIH1</name>
<dbReference type="RefSeq" id="XP_005774856.1">
    <property type="nucleotide sequence ID" value="XM_005774799.1"/>
</dbReference>
<evidence type="ECO:0000313" key="3">
    <source>
        <dbReference type="Proteomes" id="UP000013827"/>
    </source>
</evidence>
<dbReference type="PaxDb" id="2903-EOD22427"/>
<dbReference type="Pfam" id="PF13450">
    <property type="entry name" value="NAD_binding_8"/>
    <property type="match status" value="1"/>
</dbReference>
<evidence type="ECO:0008006" key="4">
    <source>
        <dbReference type="Google" id="ProtNLM"/>
    </source>
</evidence>
<dbReference type="Gene3D" id="3.90.660.10">
    <property type="match status" value="2"/>
</dbReference>
<dbReference type="InterPro" id="IPR036188">
    <property type="entry name" value="FAD/NAD-bd_sf"/>
</dbReference>
<reference evidence="2" key="2">
    <citation type="submission" date="2024-10" db="UniProtKB">
        <authorList>
            <consortium name="EnsemblProtists"/>
        </authorList>
    </citation>
    <scope>IDENTIFICATION</scope>
</reference>
<dbReference type="GeneID" id="17267971"/>
<organism evidence="2 3">
    <name type="scientific">Emiliania huxleyi (strain CCMP1516)</name>
    <dbReference type="NCBI Taxonomy" id="280463"/>
    <lineage>
        <taxon>Eukaryota</taxon>
        <taxon>Haptista</taxon>
        <taxon>Haptophyta</taxon>
        <taxon>Prymnesiophyceae</taxon>
        <taxon>Isochrysidales</taxon>
        <taxon>Noelaerhabdaceae</taxon>
        <taxon>Emiliania</taxon>
    </lineage>
</organism>
<reference evidence="3" key="1">
    <citation type="journal article" date="2013" name="Nature">
        <title>Pan genome of the phytoplankton Emiliania underpins its global distribution.</title>
        <authorList>
            <person name="Read B.A."/>
            <person name="Kegel J."/>
            <person name="Klute M.J."/>
            <person name="Kuo A."/>
            <person name="Lefebvre S.C."/>
            <person name="Maumus F."/>
            <person name="Mayer C."/>
            <person name="Miller J."/>
            <person name="Monier A."/>
            <person name="Salamov A."/>
            <person name="Young J."/>
            <person name="Aguilar M."/>
            <person name="Claverie J.M."/>
            <person name="Frickenhaus S."/>
            <person name="Gonzalez K."/>
            <person name="Herman E.K."/>
            <person name="Lin Y.C."/>
            <person name="Napier J."/>
            <person name="Ogata H."/>
            <person name="Sarno A.F."/>
            <person name="Shmutz J."/>
            <person name="Schroeder D."/>
            <person name="de Vargas C."/>
            <person name="Verret F."/>
            <person name="von Dassow P."/>
            <person name="Valentin K."/>
            <person name="Van de Peer Y."/>
            <person name="Wheeler G."/>
            <person name="Dacks J.B."/>
            <person name="Delwiche C.F."/>
            <person name="Dyhrman S.T."/>
            <person name="Glockner G."/>
            <person name="John U."/>
            <person name="Richards T."/>
            <person name="Worden A.Z."/>
            <person name="Zhang X."/>
            <person name="Grigoriev I.V."/>
            <person name="Allen A.E."/>
            <person name="Bidle K."/>
            <person name="Borodovsky M."/>
            <person name="Bowler C."/>
            <person name="Brownlee C."/>
            <person name="Cock J.M."/>
            <person name="Elias M."/>
            <person name="Gladyshev V.N."/>
            <person name="Groth M."/>
            <person name="Guda C."/>
            <person name="Hadaegh A."/>
            <person name="Iglesias-Rodriguez M.D."/>
            <person name="Jenkins J."/>
            <person name="Jones B.M."/>
            <person name="Lawson T."/>
            <person name="Leese F."/>
            <person name="Lindquist E."/>
            <person name="Lobanov A."/>
            <person name="Lomsadze A."/>
            <person name="Malik S.B."/>
            <person name="Marsh M.E."/>
            <person name="Mackinder L."/>
            <person name="Mock T."/>
            <person name="Mueller-Roeber B."/>
            <person name="Pagarete A."/>
            <person name="Parker M."/>
            <person name="Probert I."/>
            <person name="Quesneville H."/>
            <person name="Raines C."/>
            <person name="Rensing S.A."/>
            <person name="Riano-Pachon D.M."/>
            <person name="Richier S."/>
            <person name="Rokitta S."/>
            <person name="Shiraiwa Y."/>
            <person name="Soanes D.M."/>
            <person name="van der Giezen M."/>
            <person name="Wahlund T.M."/>
            <person name="Williams B."/>
            <person name="Wilson W."/>
            <person name="Wolfe G."/>
            <person name="Wurch L.L."/>
        </authorList>
    </citation>
    <scope>NUCLEOTIDE SEQUENCE</scope>
</reference>
<dbReference type="Gene3D" id="3.50.50.60">
    <property type="entry name" value="FAD/NAD(P)-binding domain"/>
    <property type="match status" value="1"/>
</dbReference>
<protein>
    <recommendedName>
        <fullName evidence="4">FAD dependent oxidoreductase domain-containing protein</fullName>
    </recommendedName>
</protein>
<keyword evidence="3" id="KW-1185">Reference proteome</keyword>
<dbReference type="AlphaFoldDB" id="A0A0D3KR71"/>
<dbReference type="eggNOG" id="ENOG502S0KE">
    <property type="taxonomic scope" value="Eukaryota"/>
</dbReference>
<dbReference type="KEGG" id="ehx:EMIHUDRAFT_200815"/>
<dbReference type="RefSeq" id="XP_005790685.1">
    <property type="nucleotide sequence ID" value="XM_005790628.1"/>
</dbReference>
<dbReference type="EnsemblProtists" id="EOD38256">
    <property type="protein sequence ID" value="EOD38256"/>
    <property type="gene ID" value="EMIHUDRAFT_200815"/>
</dbReference>
<sequence length="583" mass="59587">MKVAIVGGGITGASAASSLAGYGIEVTVFDQGGRGPGGRASHRRVDAASGTVGPDDSLLAPEDDSTYEFDHGCQFFRADSPQMRAITERWVEAGWASRWEGRFGRLGRGADSRGSNDFAAAPDFFGVPGSEGPVYTGVGGMHRLPRAILAASGASVRRGVRVSSVAPAAGGGWALRGTGGLAALHDTANSIADGVDDAPLGVFDAVLLTDASQSLGGWHRASAGLAAGTGSAEAVGRVRHRVRVPLFSAIVALSHPIGEAVGLDAFTVSGGGSPLWFAARSQSKPGVPRGAAECWTLVSTADYAVRQIQETPMQSPSGAFRPQEDSYLLSEPGPALFDALLAAVAPRLAAASVPLPAAVYMHAQRWGSALPSPASVFGRDADGAHKPLGSAASEAVEVCGIRYAPRLPPLVYDPPARTIGQGPAEELRAIEGVDDGGSPDADAADAIETPILLLGGGQSGRALACTTPCGAEHAAWAGHTVLLVDRTNCGSSDVAYRGGAEGFYAERAAANERVAETLRAMPPPAFLAAMEASARLLSDSRAEPALGLPAADLRRLGNTLPIFVWLPALAAFVGRVSAEVLAA</sequence>
<proteinExistence type="predicted"/>